<accession>A0AAJ0UDE6</accession>
<dbReference type="InterPro" id="IPR029063">
    <property type="entry name" value="SAM-dependent_MTases_sf"/>
</dbReference>
<evidence type="ECO:0000256" key="1">
    <source>
        <dbReference type="ARBA" id="ARBA00022603"/>
    </source>
</evidence>
<comment type="caution">
    <text evidence="3">The sequence shown here is derived from an EMBL/GenBank/DDBJ whole genome shotgun (WGS) entry which is preliminary data.</text>
</comment>
<evidence type="ECO:0000313" key="4">
    <source>
        <dbReference type="Proteomes" id="UP001296967"/>
    </source>
</evidence>
<keyword evidence="4" id="KW-1185">Reference proteome</keyword>
<proteinExistence type="predicted"/>
<protein>
    <recommendedName>
        <fullName evidence="5">Class I SAM-dependent methyltransferase</fullName>
    </recommendedName>
</protein>
<dbReference type="GO" id="GO:0008168">
    <property type="term" value="F:methyltransferase activity"/>
    <property type="evidence" value="ECO:0007669"/>
    <property type="project" value="UniProtKB-KW"/>
</dbReference>
<dbReference type="PANTHER" id="PTHR40048:SF1">
    <property type="entry name" value="RHAMNOSYL O-METHYLTRANSFERASE"/>
    <property type="match status" value="1"/>
</dbReference>
<reference evidence="3" key="2">
    <citation type="journal article" date="2020" name="Microorganisms">
        <title>Osmotic Adaptation and Compatible Solute Biosynthesis of Phototrophic Bacteria as Revealed from Genome Analyses.</title>
        <authorList>
            <person name="Imhoff J.F."/>
            <person name="Rahn T."/>
            <person name="Kunzel S."/>
            <person name="Keller A."/>
            <person name="Neulinger S.C."/>
        </authorList>
    </citation>
    <scope>NUCLEOTIDE SEQUENCE</scope>
    <source>
        <strain evidence="3">DSM 4395</strain>
    </source>
</reference>
<dbReference type="RefSeq" id="WP_201243746.1">
    <property type="nucleotide sequence ID" value="NZ_NHSF01000014.1"/>
</dbReference>
<reference evidence="3" key="1">
    <citation type="submission" date="2017-05" db="EMBL/GenBank/DDBJ databases">
        <authorList>
            <person name="Imhoff J.F."/>
            <person name="Rahn T."/>
            <person name="Kuenzel S."/>
            <person name="Neulinger S.C."/>
        </authorList>
    </citation>
    <scope>NUCLEOTIDE SEQUENCE</scope>
    <source>
        <strain evidence="3">DSM 4395</strain>
    </source>
</reference>
<dbReference type="GO" id="GO:0071770">
    <property type="term" value="P:DIM/DIP cell wall layer assembly"/>
    <property type="evidence" value="ECO:0007669"/>
    <property type="project" value="TreeGrafter"/>
</dbReference>
<dbReference type="GO" id="GO:0005886">
    <property type="term" value="C:plasma membrane"/>
    <property type="evidence" value="ECO:0007669"/>
    <property type="project" value="TreeGrafter"/>
</dbReference>
<name>A0AAJ0UDE6_HALSE</name>
<organism evidence="3 4">
    <name type="scientific">Halochromatium salexigens</name>
    <name type="common">Chromatium salexigens</name>
    <dbReference type="NCBI Taxonomy" id="49447"/>
    <lineage>
        <taxon>Bacteria</taxon>
        <taxon>Pseudomonadati</taxon>
        <taxon>Pseudomonadota</taxon>
        <taxon>Gammaproteobacteria</taxon>
        <taxon>Chromatiales</taxon>
        <taxon>Chromatiaceae</taxon>
        <taxon>Halochromatium</taxon>
    </lineage>
</organism>
<dbReference type="AlphaFoldDB" id="A0AAJ0UDE6"/>
<dbReference type="Gene3D" id="3.40.50.150">
    <property type="entry name" value="Vaccinia Virus protein VP39"/>
    <property type="match status" value="1"/>
</dbReference>
<dbReference type="GO" id="GO:0032259">
    <property type="term" value="P:methylation"/>
    <property type="evidence" value="ECO:0007669"/>
    <property type="project" value="UniProtKB-KW"/>
</dbReference>
<keyword evidence="2" id="KW-0808">Transferase</keyword>
<dbReference type="EMBL" id="NHSF01000014">
    <property type="protein sequence ID" value="MBK5929397.1"/>
    <property type="molecule type" value="Genomic_DNA"/>
</dbReference>
<evidence type="ECO:0000256" key="2">
    <source>
        <dbReference type="ARBA" id="ARBA00022679"/>
    </source>
</evidence>
<evidence type="ECO:0000313" key="3">
    <source>
        <dbReference type="EMBL" id="MBK5929397.1"/>
    </source>
</evidence>
<gene>
    <name evidence="3" type="ORF">CCR82_02315</name>
</gene>
<dbReference type="SUPFAM" id="SSF53335">
    <property type="entry name" value="S-adenosyl-L-methionine-dependent methyltransferases"/>
    <property type="match status" value="1"/>
</dbReference>
<dbReference type="PANTHER" id="PTHR40048">
    <property type="entry name" value="RHAMNOSYL O-METHYLTRANSFERASE"/>
    <property type="match status" value="1"/>
</dbReference>
<evidence type="ECO:0008006" key="5">
    <source>
        <dbReference type="Google" id="ProtNLM"/>
    </source>
</evidence>
<sequence length="362" mass="41889">MDESTINLIEVAAFLPASLRFPPSWIGHLPFAAWIIQQVRPTLFVELGTHTGNSYFAFCQLVQEHGLPTRCYAVDTWQGDAHSGEYSDNVWQTVDAWNKKHYEAFSRLLPMTFDEAAQYFSDGSIGLLHIDGLHTYEAVRHDFETWLPKLAQGAVVLFHDTTVRERDFGVWRLWEELGADYNNRLEFTHCNGLGVLQLPGSDAHQSLAWLDPEYHGRQALKTYFATLGARQLERYELASRVKKLDDTNQIVAQRDAQIQFLQHTLAERDREQAETSARLSAIEASWLWRFGVRFRSIINWLERRVRLLGQLPRLIRHHGGVRQFLRHLHSLWRREGFAGFRMRLRALTLPQPKSSLEPGSED</sequence>
<dbReference type="Pfam" id="PF13578">
    <property type="entry name" value="Methyltransf_24"/>
    <property type="match status" value="1"/>
</dbReference>
<keyword evidence="1" id="KW-0489">Methyltransferase</keyword>
<dbReference type="Proteomes" id="UP001296967">
    <property type="component" value="Unassembled WGS sequence"/>
</dbReference>